<dbReference type="KEGG" id="ahz:APS56_10340"/>
<dbReference type="OrthoDB" id="5526158at2"/>
<accession>A0A0P0CH30</accession>
<name>A0A0P0CH30_9FLAO</name>
<feature type="signal peptide" evidence="2">
    <location>
        <begin position="1"/>
        <end position="21"/>
    </location>
</feature>
<keyword evidence="2" id="KW-0732">Signal</keyword>
<evidence type="ECO:0000313" key="3">
    <source>
        <dbReference type="EMBL" id="ALJ05492.1"/>
    </source>
</evidence>
<evidence type="ECO:0000256" key="1">
    <source>
        <dbReference type="SAM" id="Coils"/>
    </source>
</evidence>
<organism evidence="3 4">
    <name type="scientific">Pseudalgibacter alginicilyticus</name>
    <dbReference type="NCBI Taxonomy" id="1736674"/>
    <lineage>
        <taxon>Bacteria</taxon>
        <taxon>Pseudomonadati</taxon>
        <taxon>Bacteroidota</taxon>
        <taxon>Flavobacteriia</taxon>
        <taxon>Flavobacteriales</taxon>
        <taxon>Flavobacteriaceae</taxon>
        <taxon>Pseudalgibacter</taxon>
    </lineage>
</organism>
<feature type="chain" id="PRO_5006042585" description="Lipoprotein" evidence="2">
    <location>
        <begin position="22"/>
        <end position="133"/>
    </location>
</feature>
<keyword evidence="4" id="KW-1185">Reference proteome</keyword>
<evidence type="ECO:0008006" key="5">
    <source>
        <dbReference type="Google" id="ProtNLM"/>
    </source>
</evidence>
<dbReference type="EMBL" id="CP012898">
    <property type="protein sequence ID" value="ALJ05492.1"/>
    <property type="molecule type" value="Genomic_DNA"/>
</dbReference>
<dbReference type="Proteomes" id="UP000057981">
    <property type="component" value="Chromosome"/>
</dbReference>
<keyword evidence="1" id="KW-0175">Coiled coil</keyword>
<sequence>MKKSFPIIFLFIVCFSLVAFQCEDNNDTSKTQEEERKELSNLKTNIETLANASICDETTECKYIALGSKPCGGPWSYLIYSTSINVDELENLVKDYNKKEAAFNTKWGVFSDCAFVLPPSKVNCENNSCLPIY</sequence>
<evidence type="ECO:0000313" key="4">
    <source>
        <dbReference type="Proteomes" id="UP000057981"/>
    </source>
</evidence>
<dbReference type="RefSeq" id="WP_054727806.1">
    <property type="nucleotide sequence ID" value="NZ_CP012898.1"/>
</dbReference>
<gene>
    <name evidence="3" type="ORF">APS56_10340</name>
</gene>
<protein>
    <recommendedName>
        <fullName evidence="5">Lipoprotein</fullName>
    </recommendedName>
</protein>
<proteinExistence type="predicted"/>
<dbReference type="AlphaFoldDB" id="A0A0P0CH30"/>
<dbReference type="STRING" id="1736674.APS56_10340"/>
<reference evidence="3 4" key="1">
    <citation type="submission" date="2015-10" db="EMBL/GenBank/DDBJ databases">
        <authorList>
            <person name="Gilbert D.G."/>
        </authorList>
    </citation>
    <scope>NUCLEOTIDE SEQUENCE [LARGE SCALE GENOMIC DNA]</scope>
    <source>
        <strain evidence="4">HZ-22</strain>
    </source>
</reference>
<evidence type="ECO:0000256" key="2">
    <source>
        <dbReference type="SAM" id="SignalP"/>
    </source>
</evidence>
<feature type="coiled-coil region" evidence="1">
    <location>
        <begin position="25"/>
        <end position="52"/>
    </location>
</feature>